<dbReference type="RefSeq" id="WP_088861023.1">
    <property type="nucleotide sequence ID" value="NZ_CP022115.1"/>
</dbReference>
<dbReference type="PANTHER" id="PTHR11082">
    <property type="entry name" value="TRNA-DIHYDROURIDINE SYNTHASE"/>
    <property type="match status" value="1"/>
</dbReference>
<feature type="binding site" evidence="9 12">
    <location>
        <position position="68"/>
    </location>
    <ligand>
        <name>FMN</name>
        <dbReference type="ChEBI" id="CHEBI:58210"/>
    </ligand>
</feature>
<feature type="binding site" evidence="9 12">
    <location>
        <position position="139"/>
    </location>
    <ligand>
        <name>FMN</name>
        <dbReference type="ChEBI" id="CHEBI:58210"/>
    </ligand>
</feature>
<evidence type="ECO:0000259" key="13">
    <source>
        <dbReference type="Pfam" id="PF01207"/>
    </source>
</evidence>
<feature type="site" description="Interacts with tRNA; defines subfamily-specific binding signature" evidence="9">
    <location>
        <position position="35"/>
    </location>
</feature>
<proteinExistence type="inferred from homology"/>
<dbReference type="OrthoDB" id="5289281at2"/>
<keyword evidence="6 9" id="KW-0521">NADP</keyword>
<comment type="catalytic activity">
    <reaction evidence="9">
        <text>5,6-dihydrouridine(16) in tRNA + NADP(+) = uridine(16) in tRNA + NADPH + H(+)</text>
        <dbReference type="Rhea" id="RHEA:53376"/>
        <dbReference type="Rhea" id="RHEA-COMP:13543"/>
        <dbReference type="Rhea" id="RHEA-COMP:13544"/>
        <dbReference type="ChEBI" id="CHEBI:15378"/>
        <dbReference type="ChEBI" id="CHEBI:57783"/>
        <dbReference type="ChEBI" id="CHEBI:58349"/>
        <dbReference type="ChEBI" id="CHEBI:65315"/>
        <dbReference type="ChEBI" id="CHEBI:74443"/>
    </reaction>
</comment>
<keyword evidence="8 9" id="KW-0560">Oxidoreductase</keyword>
<dbReference type="PIRSF" id="PIRSF006621">
    <property type="entry name" value="Dus"/>
    <property type="match status" value="1"/>
</dbReference>
<name>A0A248LK81_9NEIS</name>
<dbReference type="GO" id="GO:0010181">
    <property type="term" value="F:FMN binding"/>
    <property type="evidence" value="ECO:0007669"/>
    <property type="project" value="UniProtKB-UniRule"/>
</dbReference>
<evidence type="ECO:0000256" key="12">
    <source>
        <dbReference type="PIRSR" id="PIRSR006621-2"/>
    </source>
</evidence>
<dbReference type="AlphaFoldDB" id="A0A248LK81"/>
<dbReference type="Proteomes" id="UP000197424">
    <property type="component" value="Chromosome"/>
</dbReference>
<feature type="binding site" evidence="9 12">
    <location>
        <begin position="223"/>
        <end position="224"/>
    </location>
    <ligand>
        <name>FMN</name>
        <dbReference type="ChEBI" id="CHEBI:58210"/>
    </ligand>
</feature>
<evidence type="ECO:0000256" key="6">
    <source>
        <dbReference type="ARBA" id="ARBA00022857"/>
    </source>
</evidence>
<feature type="active site" description="Proton donor" evidence="9 11">
    <location>
        <position position="98"/>
    </location>
</feature>
<dbReference type="GO" id="GO:0050660">
    <property type="term" value="F:flavin adenine dinucleotide binding"/>
    <property type="evidence" value="ECO:0007669"/>
    <property type="project" value="InterPro"/>
</dbReference>
<evidence type="ECO:0000256" key="7">
    <source>
        <dbReference type="ARBA" id="ARBA00022884"/>
    </source>
</evidence>
<comment type="catalytic activity">
    <reaction evidence="9">
        <text>5,6-dihydrouridine(16) in tRNA + NAD(+) = uridine(16) in tRNA + NADH + H(+)</text>
        <dbReference type="Rhea" id="RHEA:53380"/>
        <dbReference type="Rhea" id="RHEA-COMP:13543"/>
        <dbReference type="Rhea" id="RHEA-COMP:13544"/>
        <dbReference type="ChEBI" id="CHEBI:15378"/>
        <dbReference type="ChEBI" id="CHEBI:57540"/>
        <dbReference type="ChEBI" id="CHEBI:57945"/>
        <dbReference type="ChEBI" id="CHEBI:65315"/>
        <dbReference type="ChEBI" id="CHEBI:74443"/>
    </reaction>
</comment>
<comment type="similarity">
    <text evidence="9">Belongs to the Dus family. DusC subfamily.</text>
</comment>
<dbReference type="PROSITE" id="PS01136">
    <property type="entry name" value="UPF0034"/>
    <property type="match status" value="1"/>
</dbReference>
<dbReference type="Pfam" id="PF01207">
    <property type="entry name" value="Dus"/>
    <property type="match status" value="1"/>
</dbReference>
<keyword evidence="7 9" id="KW-0694">RNA-binding</keyword>
<accession>A0A248LK81</accession>
<evidence type="ECO:0000256" key="4">
    <source>
        <dbReference type="ARBA" id="ARBA00022643"/>
    </source>
</evidence>
<dbReference type="InterPro" id="IPR013785">
    <property type="entry name" value="Aldolase_TIM"/>
</dbReference>
<dbReference type="InterPro" id="IPR032886">
    <property type="entry name" value="DusC"/>
</dbReference>
<gene>
    <name evidence="9" type="primary">dusC</name>
    <name evidence="14" type="ORF">LHGZ1_2124</name>
</gene>
<keyword evidence="3 9" id="KW-0285">Flavoprotein</keyword>
<evidence type="ECO:0000256" key="1">
    <source>
        <dbReference type="ARBA" id="ARBA00001917"/>
    </source>
</evidence>
<feature type="site" description="Interacts with tRNA; defines subfamily-specific binding signature" evidence="9">
    <location>
        <position position="277"/>
    </location>
</feature>
<feature type="binding site" evidence="12">
    <location>
        <position position="168"/>
    </location>
    <ligand>
        <name>FMN</name>
        <dbReference type="ChEBI" id="CHEBI:58210"/>
    </ligand>
</feature>
<dbReference type="Gene3D" id="3.20.20.70">
    <property type="entry name" value="Aldolase class I"/>
    <property type="match status" value="1"/>
</dbReference>
<organism evidence="14 15">
    <name type="scientific">Laribacter hongkongensis</name>
    <dbReference type="NCBI Taxonomy" id="168471"/>
    <lineage>
        <taxon>Bacteria</taxon>
        <taxon>Pseudomonadati</taxon>
        <taxon>Pseudomonadota</taxon>
        <taxon>Betaproteobacteria</taxon>
        <taxon>Neisseriales</taxon>
        <taxon>Aquaspirillaceae</taxon>
        <taxon>Laribacter</taxon>
    </lineage>
</organism>
<keyword evidence="12" id="KW-0547">Nucleotide-binding</keyword>
<evidence type="ECO:0000256" key="2">
    <source>
        <dbReference type="ARBA" id="ARBA00022555"/>
    </source>
</evidence>
<sequence length="323" mass="35211">MPIALAPMEGLVDAPLRDLITRMGGVDWCVTEFLRVTGSLLPAAAFRRIAPEHAHGWRTPAGTPVRLQLLGSDPASLADNAARGAELGAPVLDLNFGCPAPTVNKHGGGAALLDHPGQLYRIASAVRAALPAGVPLTAKMRLGLRDTELTLDCARALDSAGISELVVHARTKVEGYRPPAHWQWVAQVKEVVAARVWANGEVWNLQDWQDIRRESGVDDIMIGRGLVVRPDLAYRIAATNSGAEVVPLDWHGMLELLEEMARYMHDAAPQGNYLPFRLKQWLKLLMLPGGWPCEAGELFQQIRGLTRASDCLEVLSRTREAVQ</sequence>
<dbReference type="HAMAP" id="MF_02043">
    <property type="entry name" value="DusC_subfam"/>
    <property type="match status" value="1"/>
</dbReference>
<dbReference type="PANTHER" id="PTHR11082:SF26">
    <property type="entry name" value="TRNA-DIHYDROURIDINE(16) SYNTHASE"/>
    <property type="match status" value="1"/>
</dbReference>
<evidence type="ECO:0000256" key="5">
    <source>
        <dbReference type="ARBA" id="ARBA00022694"/>
    </source>
</evidence>
<dbReference type="EMBL" id="CP022115">
    <property type="protein sequence ID" value="ASJ24955.1"/>
    <property type="molecule type" value="Genomic_DNA"/>
</dbReference>
<dbReference type="GO" id="GO:0000049">
    <property type="term" value="F:tRNA binding"/>
    <property type="evidence" value="ECO:0007669"/>
    <property type="project" value="UniProtKB-UniRule"/>
</dbReference>
<feature type="site" description="Interacts with tRNA; defines subfamily-specific binding signature" evidence="9">
    <location>
        <position position="279"/>
    </location>
</feature>
<dbReference type="SUPFAM" id="SSF51395">
    <property type="entry name" value="FMN-linked oxidoreductases"/>
    <property type="match status" value="1"/>
</dbReference>
<dbReference type="GO" id="GO:0102262">
    <property type="term" value="F:tRNA-dihydrouridine16 synthase activity"/>
    <property type="evidence" value="ECO:0007669"/>
    <property type="project" value="RHEA"/>
</dbReference>
<comment type="caution">
    <text evidence="9">Lacks conserved residue(s) required for the propagation of feature annotation.</text>
</comment>
<keyword evidence="5 9" id="KW-0819">tRNA processing</keyword>
<feature type="site" description="Interacts with tRNA; defines subfamily-specific binding signature" evidence="9">
    <location>
        <position position="303"/>
    </location>
</feature>
<feature type="site" description="Interacts with tRNA" evidence="9">
    <location>
        <position position="95"/>
    </location>
</feature>
<dbReference type="InterPro" id="IPR042270">
    <property type="entry name" value="DusC_C"/>
</dbReference>
<comment type="similarity">
    <text evidence="10">Belongs to the dus family.</text>
</comment>
<evidence type="ECO:0000313" key="14">
    <source>
        <dbReference type="EMBL" id="ASJ24955.1"/>
    </source>
</evidence>
<protein>
    <recommendedName>
        <fullName evidence="9">tRNA-dihydrouridine(16) synthase</fullName>
        <ecNumber evidence="9">1.3.1.-</ecNumber>
    </recommendedName>
    <alternativeName>
        <fullName evidence="9">U16-specific dihydrouridine synthase</fullName>
        <shortName evidence="9">U16-specific Dus</shortName>
    </alternativeName>
    <alternativeName>
        <fullName evidence="9">tRNA-dihydrouridine synthase C</fullName>
    </alternativeName>
</protein>
<evidence type="ECO:0000256" key="3">
    <source>
        <dbReference type="ARBA" id="ARBA00022630"/>
    </source>
</evidence>
<evidence type="ECO:0000256" key="9">
    <source>
        <dbReference type="HAMAP-Rule" id="MF_02043"/>
    </source>
</evidence>
<reference evidence="15" key="1">
    <citation type="submission" date="2017-06" db="EMBL/GenBank/DDBJ databases">
        <title>Whole genome sequence of Laribacter hongkongensis LHGZ1.</title>
        <authorList>
            <person name="Chen D."/>
            <person name="Wu H."/>
            <person name="Chen J."/>
        </authorList>
    </citation>
    <scope>NUCLEOTIDE SEQUENCE [LARGE SCALE GENOMIC DNA]</scope>
    <source>
        <strain evidence="15">LHGZ1</strain>
    </source>
</reference>
<dbReference type="Gene3D" id="1.20.225.30">
    <property type="entry name" value="Dihydrouridine synthase, C-terminal recognition domain"/>
    <property type="match status" value="1"/>
</dbReference>
<feature type="binding site" evidence="9">
    <location>
        <begin position="199"/>
        <end position="201"/>
    </location>
    <ligand>
        <name>FMN</name>
        <dbReference type="ChEBI" id="CHEBI:58210"/>
    </ligand>
</feature>
<evidence type="ECO:0000256" key="8">
    <source>
        <dbReference type="ARBA" id="ARBA00023002"/>
    </source>
</evidence>
<evidence type="ECO:0000313" key="15">
    <source>
        <dbReference type="Proteomes" id="UP000197424"/>
    </source>
</evidence>
<dbReference type="CDD" id="cd02801">
    <property type="entry name" value="DUS_like_FMN"/>
    <property type="match status" value="1"/>
</dbReference>
<comment type="function">
    <text evidence="9">Catalyzes the synthesis of 5,6-dihydrouridine (D), a modified base found in the D-loop of most tRNAs, via the reduction of the C5-C6 double bond in target uridines. Specifically modifies U16 in tRNAs.</text>
</comment>
<dbReference type="InterPro" id="IPR035587">
    <property type="entry name" value="DUS-like_FMN-bd"/>
</dbReference>
<comment type="cofactor">
    <cofactor evidence="1 9 10 12">
        <name>FMN</name>
        <dbReference type="ChEBI" id="CHEBI:58210"/>
    </cofactor>
</comment>
<dbReference type="InterPro" id="IPR018517">
    <property type="entry name" value="tRNA_hU_synthase_CS"/>
</dbReference>
<evidence type="ECO:0000256" key="11">
    <source>
        <dbReference type="PIRSR" id="PIRSR006621-1"/>
    </source>
</evidence>
<keyword evidence="4 9" id="KW-0288">FMN</keyword>
<keyword evidence="2 9" id="KW-0820">tRNA-binding</keyword>
<dbReference type="InterPro" id="IPR001269">
    <property type="entry name" value="DUS_fam"/>
</dbReference>
<feature type="site" description="Interacts with tRNA" evidence="9">
    <location>
        <position position="176"/>
    </location>
</feature>
<evidence type="ECO:0000256" key="10">
    <source>
        <dbReference type="PIRNR" id="PIRNR006621"/>
    </source>
</evidence>
<dbReference type="EC" id="1.3.1.-" evidence="9"/>
<feature type="domain" description="DUS-like FMN-binding" evidence="13">
    <location>
        <begin position="5"/>
        <end position="275"/>
    </location>
</feature>